<organism evidence="12 13">
    <name type="scientific">Amycolatopsis rubida</name>
    <dbReference type="NCBI Taxonomy" id="112413"/>
    <lineage>
        <taxon>Bacteria</taxon>
        <taxon>Bacillati</taxon>
        <taxon>Actinomycetota</taxon>
        <taxon>Actinomycetes</taxon>
        <taxon>Pseudonocardiales</taxon>
        <taxon>Pseudonocardiaceae</taxon>
        <taxon>Amycolatopsis</taxon>
    </lineage>
</organism>
<feature type="transmembrane region" description="Helical" evidence="8">
    <location>
        <begin position="357"/>
        <end position="377"/>
    </location>
</feature>
<evidence type="ECO:0000313" key="11">
    <source>
        <dbReference type="EMBL" id="NEC57151.1"/>
    </source>
</evidence>
<feature type="transmembrane region" description="Helical" evidence="8">
    <location>
        <begin position="331"/>
        <end position="351"/>
    </location>
</feature>
<dbReference type="PANTHER" id="PTHR33908:SF3">
    <property type="entry name" value="UNDECAPRENYL PHOSPHATE-ALPHA-4-AMINO-4-DEOXY-L-ARABINOSE ARABINOSYL TRANSFERASE"/>
    <property type="match status" value="1"/>
</dbReference>
<reference evidence="12 13" key="1">
    <citation type="submission" date="2016-10" db="EMBL/GenBank/DDBJ databases">
        <authorList>
            <person name="de Groot N.N."/>
        </authorList>
    </citation>
    <scope>NUCLEOTIDE SEQUENCE [LARGE SCALE GENOMIC DNA]</scope>
    <source>
        <strain evidence="12 13">DSM 44637</strain>
    </source>
</reference>
<dbReference type="EMBL" id="FOWC01000001">
    <property type="protein sequence ID" value="SFO29714.1"/>
    <property type="molecule type" value="Genomic_DNA"/>
</dbReference>
<dbReference type="Pfam" id="PF13231">
    <property type="entry name" value="PMT_2"/>
    <property type="match status" value="1"/>
</dbReference>
<evidence type="ECO:0000256" key="2">
    <source>
        <dbReference type="ARBA" id="ARBA00022475"/>
    </source>
</evidence>
<feature type="transmembrane region" description="Helical" evidence="8">
    <location>
        <begin position="414"/>
        <end position="432"/>
    </location>
</feature>
<evidence type="ECO:0000256" key="8">
    <source>
        <dbReference type="SAM" id="Phobius"/>
    </source>
</evidence>
<proteinExistence type="predicted"/>
<dbReference type="Proteomes" id="UP000470404">
    <property type="component" value="Unassembled WGS sequence"/>
</dbReference>
<keyword evidence="5 8" id="KW-0812">Transmembrane</keyword>
<evidence type="ECO:0000256" key="5">
    <source>
        <dbReference type="ARBA" id="ARBA00022692"/>
    </source>
</evidence>
<feature type="transmembrane region" description="Helical" evidence="8">
    <location>
        <begin position="163"/>
        <end position="179"/>
    </location>
</feature>
<dbReference type="GO" id="GO:0010041">
    <property type="term" value="P:response to iron(III) ion"/>
    <property type="evidence" value="ECO:0007669"/>
    <property type="project" value="TreeGrafter"/>
</dbReference>
<keyword evidence="6 8" id="KW-1133">Transmembrane helix</keyword>
<feature type="transmembrane region" description="Helical" evidence="8">
    <location>
        <begin position="12"/>
        <end position="31"/>
    </location>
</feature>
<dbReference type="RefSeq" id="WP_067577170.1">
    <property type="nucleotide sequence ID" value="NZ_FOWC01000001.1"/>
</dbReference>
<evidence type="ECO:0000259" key="9">
    <source>
        <dbReference type="Pfam" id="PF13231"/>
    </source>
</evidence>
<protein>
    <submittedName>
        <fullName evidence="12">4-amino-4-deoxy-L-arabinose transferase</fullName>
    </submittedName>
    <submittedName>
        <fullName evidence="11">Phospholipid carrier-dependent glycosyltransferase</fullName>
    </submittedName>
</protein>
<dbReference type="OrthoDB" id="5241882at2"/>
<evidence type="ECO:0000313" key="13">
    <source>
        <dbReference type="Proteomes" id="UP000199137"/>
    </source>
</evidence>
<feature type="transmembrane region" description="Helical" evidence="8">
    <location>
        <begin position="302"/>
        <end position="319"/>
    </location>
</feature>
<feature type="domain" description="Putative mannosyltransferase YkcA/B-like C-terminal" evidence="10">
    <location>
        <begin position="496"/>
        <end position="577"/>
    </location>
</feature>
<feature type="transmembrane region" description="Helical" evidence="8">
    <location>
        <begin position="211"/>
        <end position="235"/>
    </location>
</feature>
<dbReference type="InterPro" id="IPR050297">
    <property type="entry name" value="LipidA_mod_glycosyltrf_83"/>
</dbReference>
<dbReference type="InterPro" id="IPR038731">
    <property type="entry name" value="RgtA/B/C-like"/>
</dbReference>
<keyword evidence="7 8" id="KW-0472">Membrane</keyword>
<dbReference type="STRING" id="112413.SAMN05421854_1011388"/>
<dbReference type="InterPro" id="IPR056785">
    <property type="entry name" value="YkcA/B-like_C"/>
</dbReference>
<evidence type="ECO:0000259" key="10">
    <source>
        <dbReference type="Pfam" id="PF24878"/>
    </source>
</evidence>
<keyword evidence="14" id="KW-1185">Reference proteome</keyword>
<evidence type="ECO:0000256" key="6">
    <source>
        <dbReference type="ARBA" id="ARBA00022989"/>
    </source>
</evidence>
<keyword evidence="2" id="KW-1003">Cell membrane</keyword>
<sequence length="594" mass="62567">MTTVVAPRWVRPSVAVLLLGTAALYLTNVAISGWGNDFYAMAGQAGTGDWKAWFFGSLDPGNVVTVDKPPLSLWVMGLSGRIFGFSSWSMLVPDALAGVGSVGLLYLAVRRLSGPVAGLLAGALLALTPVAALMFRFNNPDAFLVLLLVAGGYFLVRALEKASTRWLLLAGVAIGFGFLDKMLQAFLVLPAFVLAYAVAAPTSVRRRVWQLLAAAGAVVVSAGWWVLAVALWPVADRPYISGSTNNSVLELAFGYNGLGRIFGQSHGGDARPKMPEFSGAGHGFGGQAGLTRLFTEQFGGEASWLLPAALVGLVAGLWFTRRAPRTDRTRAALLLWGAWTVISALVFSYMSGIIHPYYTVALAPGIAATVAISATELWRGRAYFAPRVVLAVMLAATVAWSFVLLHRTPNWQPWVRYSVLVLGVLGVFALLIGIARRAAAVLALVAALLGMASFTVATASTAHTGGSPASGPQHNGRVSFGGPQQSNVELYRLLETTTTKWAAAETGAMQAAGLALNSGKPVLAVGGFSGSDPAPTLARFQQYVASGEIHYFVVGARNGRGGSRGTSGKITAWVEQHFQPTTVGGATVYDLTRK</sequence>
<evidence type="ECO:0000256" key="1">
    <source>
        <dbReference type="ARBA" id="ARBA00004651"/>
    </source>
</evidence>
<feature type="transmembrane region" description="Helical" evidence="8">
    <location>
        <begin position="141"/>
        <end position="156"/>
    </location>
</feature>
<feature type="transmembrane region" description="Helical" evidence="8">
    <location>
        <begin position="116"/>
        <end position="135"/>
    </location>
</feature>
<dbReference type="Proteomes" id="UP000199137">
    <property type="component" value="Unassembled WGS sequence"/>
</dbReference>
<feature type="domain" description="Glycosyltransferase RgtA/B/C/D-like" evidence="9">
    <location>
        <begin position="67"/>
        <end position="224"/>
    </location>
</feature>
<name>A0A1I5G122_9PSEU</name>
<dbReference type="GO" id="GO:0005886">
    <property type="term" value="C:plasma membrane"/>
    <property type="evidence" value="ECO:0007669"/>
    <property type="project" value="UniProtKB-SubCell"/>
</dbReference>
<evidence type="ECO:0000256" key="4">
    <source>
        <dbReference type="ARBA" id="ARBA00022679"/>
    </source>
</evidence>
<keyword evidence="3" id="KW-0328">Glycosyltransferase</keyword>
<dbReference type="EMBL" id="JAAGNC010000081">
    <property type="protein sequence ID" value="NEC57151.1"/>
    <property type="molecule type" value="Genomic_DNA"/>
</dbReference>
<dbReference type="Pfam" id="PF24878">
    <property type="entry name" value="YkcB_C"/>
    <property type="match status" value="1"/>
</dbReference>
<keyword evidence="4 12" id="KW-0808">Transferase</keyword>
<evidence type="ECO:0000313" key="12">
    <source>
        <dbReference type="EMBL" id="SFO29714.1"/>
    </source>
</evidence>
<evidence type="ECO:0000256" key="3">
    <source>
        <dbReference type="ARBA" id="ARBA00022676"/>
    </source>
</evidence>
<reference evidence="11 14" key="2">
    <citation type="submission" date="2020-01" db="EMBL/GenBank/DDBJ databases">
        <title>Insect and environment-associated Actinomycetes.</title>
        <authorList>
            <person name="Currrie C."/>
            <person name="Chevrette M."/>
            <person name="Carlson C."/>
            <person name="Stubbendieck R."/>
            <person name="Wendt-Pienkowski E."/>
        </authorList>
    </citation>
    <scope>NUCLEOTIDE SEQUENCE [LARGE SCALE GENOMIC DNA]</scope>
    <source>
        <strain evidence="11 14">SID8386</strain>
    </source>
</reference>
<comment type="subcellular location">
    <subcellularLocation>
        <location evidence="1">Cell membrane</location>
        <topology evidence="1">Multi-pass membrane protein</topology>
    </subcellularLocation>
</comment>
<dbReference type="AlphaFoldDB" id="A0A1I5G122"/>
<dbReference type="GO" id="GO:0009103">
    <property type="term" value="P:lipopolysaccharide biosynthetic process"/>
    <property type="evidence" value="ECO:0007669"/>
    <property type="project" value="UniProtKB-ARBA"/>
</dbReference>
<accession>A0A1I5G122</accession>
<feature type="transmembrane region" description="Helical" evidence="8">
    <location>
        <begin position="185"/>
        <end position="204"/>
    </location>
</feature>
<dbReference type="PANTHER" id="PTHR33908">
    <property type="entry name" value="MANNOSYLTRANSFERASE YKCB-RELATED"/>
    <property type="match status" value="1"/>
</dbReference>
<feature type="transmembrane region" description="Helical" evidence="8">
    <location>
        <begin position="384"/>
        <end position="402"/>
    </location>
</feature>
<evidence type="ECO:0000313" key="14">
    <source>
        <dbReference type="Proteomes" id="UP000470404"/>
    </source>
</evidence>
<feature type="transmembrane region" description="Helical" evidence="8">
    <location>
        <begin position="439"/>
        <end position="459"/>
    </location>
</feature>
<gene>
    <name evidence="11" type="ORF">G3I59_16535</name>
    <name evidence="12" type="ORF">SAMN05421854_1011388</name>
</gene>
<evidence type="ECO:0000256" key="7">
    <source>
        <dbReference type="ARBA" id="ARBA00023136"/>
    </source>
</evidence>
<dbReference type="GO" id="GO:0016763">
    <property type="term" value="F:pentosyltransferase activity"/>
    <property type="evidence" value="ECO:0007669"/>
    <property type="project" value="TreeGrafter"/>
</dbReference>
<feature type="transmembrane region" description="Helical" evidence="8">
    <location>
        <begin position="82"/>
        <end position="109"/>
    </location>
</feature>